<keyword evidence="4" id="KW-1185">Reference proteome</keyword>
<dbReference type="Proteomes" id="UP001211872">
    <property type="component" value="Chromosome"/>
</dbReference>
<name>A0ABY7PI70_9BACT</name>
<dbReference type="Gene3D" id="3.30.1150.10">
    <property type="match status" value="1"/>
</dbReference>
<evidence type="ECO:0000313" key="4">
    <source>
        <dbReference type="Proteomes" id="UP001211872"/>
    </source>
</evidence>
<protein>
    <submittedName>
        <fullName evidence="3">Energy transducer TonB</fullName>
    </submittedName>
</protein>
<organism evidence="3 4">
    <name type="scientific">Hymenobacter yonginensis</name>
    <dbReference type="NCBI Taxonomy" id="748197"/>
    <lineage>
        <taxon>Bacteria</taxon>
        <taxon>Pseudomonadati</taxon>
        <taxon>Bacteroidota</taxon>
        <taxon>Cytophagia</taxon>
        <taxon>Cytophagales</taxon>
        <taxon>Hymenobacteraceae</taxon>
        <taxon>Hymenobacter</taxon>
    </lineage>
</organism>
<gene>
    <name evidence="3" type="ORF">O9Z63_11870</name>
</gene>
<evidence type="ECO:0000256" key="1">
    <source>
        <dbReference type="SAM" id="SignalP"/>
    </source>
</evidence>
<evidence type="ECO:0000313" key="3">
    <source>
        <dbReference type="EMBL" id="WBO83075.1"/>
    </source>
</evidence>
<feature type="chain" id="PRO_5046447923" evidence="1">
    <location>
        <begin position="20"/>
        <end position="238"/>
    </location>
</feature>
<evidence type="ECO:0000259" key="2">
    <source>
        <dbReference type="Pfam" id="PF03544"/>
    </source>
</evidence>
<dbReference type="SUPFAM" id="SSF74653">
    <property type="entry name" value="TolA/TonB C-terminal domain"/>
    <property type="match status" value="1"/>
</dbReference>
<dbReference type="Pfam" id="PF03544">
    <property type="entry name" value="TonB_C"/>
    <property type="match status" value="1"/>
</dbReference>
<accession>A0ABY7PI70</accession>
<feature type="domain" description="TonB C-terminal" evidence="2">
    <location>
        <begin position="107"/>
        <end position="191"/>
    </location>
</feature>
<dbReference type="InterPro" id="IPR037682">
    <property type="entry name" value="TonB_C"/>
</dbReference>
<feature type="signal peptide" evidence="1">
    <location>
        <begin position="1"/>
        <end position="19"/>
    </location>
</feature>
<sequence length="238" mass="26664">MNYCLPIALLLSVSAAAQSQPSQTVRNKFEQGTFRNNTPVGEWKYLDNQGQTELQINYDSGNVQYVRPDSSMHLLRVGESWQVLQPARAPRLLGSSYKYFATTAKSLRYPVFALRMHTQGSVQLSFVVSVQLSFVVTHTGEVAEVQVEQNPGRELTEEVLRVLSQHTDAWLPALHDGKAHDARLSVVVHFVMQGTNPNVVRRNFDLDDMGTTTVTYLAADALRMQPGRFAEFTVTHTP</sequence>
<keyword evidence="1" id="KW-0732">Signal</keyword>
<dbReference type="RefSeq" id="WP_270125435.1">
    <property type="nucleotide sequence ID" value="NZ_CP115396.1"/>
</dbReference>
<proteinExistence type="predicted"/>
<dbReference type="EMBL" id="CP115396">
    <property type="protein sequence ID" value="WBO83075.1"/>
    <property type="molecule type" value="Genomic_DNA"/>
</dbReference>
<reference evidence="3 4" key="1">
    <citation type="journal article" date="2011" name="Int. J. Syst. Evol. Microbiol.">
        <title>Hymenobacter yonginensis sp. nov., isolated from a mesotrophic artificial lake.</title>
        <authorList>
            <person name="Joung Y."/>
            <person name="Cho S.H."/>
            <person name="Kim H."/>
            <person name="Kim S.B."/>
            <person name="Joh K."/>
        </authorList>
    </citation>
    <scope>NUCLEOTIDE SEQUENCE [LARGE SCALE GENOMIC DNA]</scope>
    <source>
        <strain evidence="3 4">KCTC 22745</strain>
    </source>
</reference>